<evidence type="ECO:0000313" key="4">
    <source>
        <dbReference type="EMBL" id="AZS38544.1"/>
    </source>
</evidence>
<reference evidence="4 5" key="1">
    <citation type="submission" date="2018-08" db="EMBL/GenBank/DDBJ databases">
        <title>Microbacterium lemovicicum sp. nov., a bacterium isolated from a natural uranium-rich soil.</title>
        <authorList>
            <person name="ORTET P."/>
        </authorList>
    </citation>
    <scope>NUCLEOTIDE SEQUENCE [LARGE SCALE GENOMIC DNA]</scope>
    <source>
        <strain evidence="4 5">Viu22</strain>
    </source>
</reference>
<proteinExistence type="predicted"/>
<dbReference type="AlphaFoldDB" id="A0A3Q9J2M9"/>
<dbReference type="SUPFAM" id="SSF53756">
    <property type="entry name" value="UDP-Glycosyltransferase/glycogen phosphorylase"/>
    <property type="match status" value="1"/>
</dbReference>
<name>A0A3Q9J2M9_9MICO</name>
<gene>
    <name evidence="4" type="ORF">CVS47_03202</name>
</gene>
<evidence type="ECO:0000256" key="1">
    <source>
        <dbReference type="ARBA" id="ARBA00022676"/>
    </source>
</evidence>
<evidence type="ECO:0000313" key="5">
    <source>
        <dbReference type="Proteomes" id="UP000276888"/>
    </source>
</evidence>
<dbReference type="Gene3D" id="3.40.50.2000">
    <property type="entry name" value="Glycogen Phosphorylase B"/>
    <property type="match status" value="1"/>
</dbReference>
<dbReference type="Proteomes" id="UP000276888">
    <property type="component" value="Chromosome"/>
</dbReference>
<evidence type="ECO:0000259" key="3">
    <source>
        <dbReference type="Pfam" id="PF13439"/>
    </source>
</evidence>
<keyword evidence="5" id="KW-1185">Reference proteome</keyword>
<dbReference type="EMBL" id="CP031423">
    <property type="protein sequence ID" value="AZS38544.1"/>
    <property type="molecule type" value="Genomic_DNA"/>
</dbReference>
<dbReference type="GO" id="GO:0016757">
    <property type="term" value="F:glycosyltransferase activity"/>
    <property type="evidence" value="ECO:0007669"/>
    <property type="project" value="UniProtKB-KW"/>
</dbReference>
<dbReference type="InterPro" id="IPR028098">
    <property type="entry name" value="Glyco_trans_4-like_N"/>
</dbReference>
<evidence type="ECO:0000256" key="2">
    <source>
        <dbReference type="ARBA" id="ARBA00022679"/>
    </source>
</evidence>
<feature type="domain" description="Glycosyltransferase subfamily 4-like N-terminal" evidence="3">
    <location>
        <begin position="29"/>
        <end position="156"/>
    </location>
</feature>
<dbReference type="Pfam" id="PF13439">
    <property type="entry name" value="Glyco_transf_4"/>
    <property type="match status" value="1"/>
</dbReference>
<sequence>MQEEEIDALAIRTLTVAAVPAAHPYSRAVTDAARVRVIADPRPPGAPAGQWWPPQVLTPAWLAAHARDVDLVHVHFGLESFTPAELSEALVALHAAGRPVVFTVHDLENPQLGDQAAYLLLLDELVPAADELITLTDGAAREIAERWGRRATVIPHPSLLEDDVRRPAGTPVAVRRVGVHLRDLRPNIDGLGTVQTLAAAVAALRESGADVEAVVRLNERVRDGAQADAIAELVAGAAGVVLDRGPRLGDDALADWLADLDVCLLPYRHGTHSGWVELCFDLAVPVAGPPVGHAGSQHPDDFHPFAIGDSDGLAAAITRAIAEGSSPGSAERDREVLSRAALRAAERLRVRAAHLAVYARALGVAA</sequence>
<keyword evidence="2" id="KW-0808">Transferase</keyword>
<organism evidence="4 5">
    <name type="scientific">Microbacterium lemovicicum</name>
    <dbReference type="NCBI Taxonomy" id="1072463"/>
    <lineage>
        <taxon>Bacteria</taxon>
        <taxon>Bacillati</taxon>
        <taxon>Actinomycetota</taxon>
        <taxon>Actinomycetes</taxon>
        <taxon>Micrococcales</taxon>
        <taxon>Microbacteriaceae</taxon>
        <taxon>Microbacterium</taxon>
    </lineage>
</organism>
<protein>
    <recommendedName>
        <fullName evidence="3">Glycosyltransferase subfamily 4-like N-terminal domain-containing protein</fullName>
    </recommendedName>
</protein>
<dbReference type="RefSeq" id="WP_164734680.1">
    <property type="nucleotide sequence ID" value="NZ_CP031423.1"/>
</dbReference>
<dbReference type="KEGG" id="mlv:CVS47_03202"/>
<accession>A0A3Q9J2M9</accession>
<keyword evidence="1" id="KW-0328">Glycosyltransferase</keyword>